<reference evidence="2 3" key="1">
    <citation type="submission" date="2017-04" db="EMBL/GenBank/DDBJ databases">
        <authorList>
            <person name="Afonso C.L."/>
            <person name="Miller P.J."/>
            <person name="Scott M.A."/>
            <person name="Spackman E."/>
            <person name="Goraichik I."/>
            <person name="Dimitrov K.M."/>
            <person name="Suarez D.L."/>
            <person name="Swayne D.E."/>
        </authorList>
    </citation>
    <scope>NUCLEOTIDE SEQUENCE [LARGE SCALE GENOMIC DNA]</scope>
    <source>
        <strain evidence="2 3">DSM 23236</strain>
    </source>
</reference>
<evidence type="ECO:0000313" key="2">
    <source>
        <dbReference type="EMBL" id="SMC21091.1"/>
    </source>
</evidence>
<gene>
    <name evidence="2" type="ORF">SAMN02745857_01114</name>
</gene>
<dbReference type="RefSeq" id="WP_084089738.1">
    <property type="nucleotide sequence ID" value="NZ_FWXD01000005.1"/>
</dbReference>
<sequence>MPYLHRHVLRATCCGLLLATLAAQSSQAADGSLQLALPGSTLAAAAQNDKHALTGWYALSITDGVLNVTPAESAVPSDTLQVSGKRADQLLAGKPLQRPPKPGGLTVKSPPDALLLLRVEQETGKAAPLPTGQFAGSVAPDTLREGWAASGELAGRTWHFAVAHKKRPDGKLLAGSLRVTATPDAPSAKPTLLLPPANGMAFARQELLWLGDMNNDGQPDALVRRTWVTGEADYVLVVSPMLATAYYDPDHPASYFSSGVEPGSNIMQWHKSRPVPGPIKFVGMGNFSLGDQAWRLLLPDAAAEPLPKVLTDRQFKLNGETIRVTLEHLPRTQNEAVSTTSDFSWDGSVLVRVTFRGKSQVLMQAAPPDDGQFALSVGLIDGKIGVKIEHQPHYNNSFTRYWLFDDTEAHFRRLQSEQAQGC</sequence>
<dbReference type="EMBL" id="FWXD01000005">
    <property type="protein sequence ID" value="SMC21091.1"/>
    <property type="molecule type" value="Genomic_DNA"/>
</dbReference>
<organism evidence="2 3">
    <name type="scientific">Andreprevotia lacus DSM 23236</name>
    <dbReference type="NCBI Taxonomy" id="1121001"/>
    <lineage>
        <taxon>Bacteria</taxon>
        <taxon>Pseudomonadati</taxon>
        <taxon>Pseudomonadota</taxon>
        <taxon>Betaproteobacteria</taxon>
        <taxon>Neisseriales</taxon>
        <taxon>Chitinibacteraceae</taxon>
        <taxon>Andreprevotia</taxon>
    </lineage>
</organism>
<keyword evidence="3" id="KW-1185">Reference proteome</keyword>
<keyword evidence="1" id="KW-0732">Signal</keyword>
<accession>A0A1W1XC41</accession>
<dbReference type="OrthoDB" id="9181272at2"/>
<feature type="chain" id="PRO_5011963873" description="Repeat domain-containing protein" evidence="1">
    <location>
        <begin position="29"/>
        <end position="422"/>
    </location>
</feature>
<name>A0A1W1XC41_9NEIS</name>
<dbReference type="STRING" id="1121001.SAMN02745857_01114"/>
<evidence type="ECO:0000256" key="1">
    <source>
        <dbReference type="SAM" id="SignalP"/>
    </source>
</evidence>
<evidence type="ECO:0000313" key="3">
    <source>
        <dbReference type="Proteomes" id="UP000192761"/>
    </source>
</evidence>
<evidence type="ECO:0008006" key="4">
    <source>
        <dbReference type="Google" id="ProtNLM"/>
    </source>
</evidence>
<dbReference type="Proteomes" id="UP000192761">
    <property type="component" value="Unassembled WGS sequence"/>
</dbReference>
<feature type="signal peptide" evidence="1">
    <location>
        <begin position="1"/>
        <end position="28"/>
    </location>
</feature>
<dbReference type="AlphaFoldDB" id="A0A1W1XC41"/>
<protein>
    <recommendedName>
        <fullName evidence="4">Repeat domain-containing protein</fullName>
    </recommendedName>
</protein>
<proteinExistence type="predicted"/>